<dbReference type="Proteomes" id="UP001291623">
    <property type="component" value="Unassembled WGS sequence"/>
</dbReference>
<proteinExistence type="predicted"/>
<reference evidence="2" key="1">
    <citation type="submission" date="2023-12" db="EMBL/GenBank/DDBJ databases">
        <title>Genome assembly of Anisodus tanguticus.</title>
        <authorList>
            <person name="Wang Y.-J."/>
        </authorList>
    </citation>
    <scope>NUCLEOTIDE SEQUENCE</scope>
    <source>
        <strain evidence="2">KB-2021</strain>
        <tissue evidence="2">Leaf</tissue>
    </source>
</reference>
<evidence type="ECO:0000313" key="2">
    <source>
        <dbReference type="EMBL" id="KAK4370743.1"/>
    </source>
</evidence>
<keyword evidence="1" id="KW-0472">Membrane</keyword>
<keyword evidence="1" id="KW-0812">Transmembrane</keyword>
<evidence type="ECO:0000313" key="3">
    <source>
        <dbReference type="Proteomes" id="UP001291623"/>
    </source>
</evidence>
<dbReference type="EMBL" id="JAVYJV010000005">
    <property type="protein sequence ID" value="KAK4370743.1"/>
    <property type="molecule type" value="Genomic_DNA"/>
</dbReference>
<name>A0AAE1SJX4_9SOLA</name>
<keyword evidence="1" id="KW-1133">Transmembrane helix</keyword>
<organism evidence="2 3">
    <name type="scientific">Anisodus tanguticus</name>
    <dbReference type="NCBI Taxonomy" id="243964"/>
    <lineage>
        <taxon>Eukaryota</taxon>
        <taxon>Viridiplantae</taxon>
        <taxon>Streptophyta</taxon>
        <taxon>Embryophyta</taxon>
        <taxon>Tracheophyta</taxon>
        <taxon>Spermatophyta</taxon>
        <taxon>Magnoliopsida</taxon>
        <taxon>eudicotyledons</taxon>
        <taxon>Gunneridae</taxon>
        <taxon>Pentapetalae</taxon>
        <taxon>asterids</taxon>
        <taxon>lamiids</taxon>
        <taxon>Solanales</taxon>
        <taxon>Solanaceae</taxon>
        <taxon>Solanoideae</taxon>
        <taxon>Hyoscyameae</taxon>
        <taxon>Anisodus</taxon>
    </lineage>
</organism>
<protein>
    <submittedName>
        <fullName evidence="2">Uncharacterized protein</fullName>
    </submittedName>
</protein>
<keyword evidence="3" id="KW-1185">Reference proteome</keyword>
<gene>
    <name evidence="2" type="ORF">RND71_010218</name>
</gene>
<evidence type="ECO:0000256" key="1">
    <source>
        <dbReference type="SAM" id="Phobius"/>
    </source>
</evidence>
<sequence>MHDRPIDRPSISAPKFDDNLSCVTYEGSKKYDDEKRAAQIRTIVEEVEKNDKEADYMKMKERRMIMTMIKGRLVRFVLMMRMMIMIFLVRRVLGLTSPIRMLKINDGHYNKVGLKDVTPVAATISSSTKVAM</sequence>
<comment type="caution">
    <text evidence="2">The sequence shown here is derived from an EMBL/GenBank/DDBJ whole genome shotgun (WGS) entry which is preliminary data.</text>
</comment>
<feature type="transmembrane region" description="Helical" evidence="1">
    <location>
        <begin position="73"/>
        <end position="93"/>
    </location>
</feature>
<accession>A0AAE1SJX4</accession>
<dbReference type="AlphaFoldDB" id="A0AAE1SJX4"/>